<protein>
    <recommendedName>
        <fullName evidence="3">DNA-directed RNA polymerase III subunit RPC9</fullName>
    </recommendedName>
</protein>
<dbReference type="PANTHER" id="PTHR15561:SF0">
    <property type="entry name" value="DNA-DIRECTED RNA POLYMERASE III SUBUNIT RPC9"/>
    <property type="match status" value="1"/>
</dbReference>
<name>A0A7S0UP89_9CHLO</name>
<keyword evidence="6" id="KW-0539">Nucleus</keyword>
<reference evidence="7" key="1">
    <citation type="submission" date="2021-01" db="EMBL/GenBank/DDBJ databases">
        <authorList>
            <person name="Corre E."/>
            <person name="Pelletier E."/>
            <person name="Niang G."/>
            <person name="Scheremetjew M."/>
            <person name="Finn R."/>
            <person name="Kale V."/>
            <person name="Holt S."/>
            <person name="Cochrane G."/>
            <person name="Meng A."/>
            <person name="Brown T."/>
            <person name="Cohen L."/>
        </authorList>
    </citation>
    <scope>NUCLEOTIDE SEQUENCE</scope>
    <source>
        <strain evidence="7">SAG 63-3</strain>
    </source>
</reference>
<evidence type="ECO:0000313" key="7">
    <source>
        <dbReference type="EMBL" id="CAD8765601.1"/>
    </source>
</evidence>
<dbReference type="InterPro" id="IPR038324">
    <property type="entry name" value="Rpb4/RPC9_sf"/>
</dbReference>
<dbReference type="SUPFAM" id="SSF47819">
    <property type="entry name" value="HRDC-like"/>
    <property type="match status" value="1"/>
</dbReference>
<dbReference type="Gene3D" id="1.20.1250.40">
    <property type="match status" value="1"/>
</dbReference>
<keyword evidence="4" id="KW-0240">DNA-directed RNA polymerase</keyword>
<evidence type="ECO:0000256" key="4">
    <source>
        <dbReference type="ARBA" id="ARBA00022478"/>
    </source>
</evidence>
<evidence type="ECO:0000256" key="5">
    <source>
        <dbReference type="ARBA" id="ARBA00023163"/>
    </source>
</evidence>
<gene>
    <name evidence="7" type="ORF">PPAR00522_LOCUS1989</name>
</gene>
<dbReference type="PANTHER" id="PTHR15561">
    <property type="entry name" value="CALCITONIN GENE-RELATED PEPTIDE-RECEPTOR COMPONENT PROTEIN"/>
    <property type="match status" value="1"/>
</dbReference>
<comment type="similarity">
    <text evidence="2">Belongs to the eukaryotic RPC9 RNA polymerase subunit family.</text>
</comment>
<comment type="subcellular location">
    <subcellularLocation>
        <location evidence="1">Nucleus</location>
    </subcellularLocation>
</comment>
<dbReference type="GO" id="GO:0000166">
    <property type="term" value="F:nucleotide binding"/>
    <property type="evidence" value="ECO:0007669"/>
    <property type="project" value="InterPro"/>
</dbReference>
<dbReference type="Pfam" id="PF03874">
    <property type="entry name" value="RNA_pol_Rpb4"/>
    <property type="match status" value="1"/>
</dbReference>
<dbReference type="EMBL" id="HBFM01003442">
    <property type="protein sequence ID" value="CAD8765601.1"/>
    <property type="molecule type" value="Transcribed_RNA"/>
</dbReference>
<keyword evidence="5" id="KW-0804">Transcription</keyword>
<dbReference type="InterPro" id="IPR010997">
    <property type="entry name" value="HRDC-like_sf"/>
</dbReference>
<sequence length="121" mass="13296">MKILEHNVGVLTNTEVAKGLQKRGAHIISTTKGTATTSEKLLYQYVSNTKLIPVDKVPECKKKLEEFKLSKGEIIQLINLVPSNPIDVHITVENCEERLGSDGVESVLCVFDAFNGTTAQQ</sequence>
<proteinExistence type="inferred from homology"/>
<organism evidence="7">
    <name type="scientific">Polytomella parva</name>
    <dbReference type="NCBI Taxonomy" id="51329"/>
    <lineage>
        <taxon>Eukaryota</taxon>
        <taxon>Viridiplantae</taxon>
        <taxon>Chlorophyta</taxon>
        <taxon>core chlorophytes</taxon>
        <taxon>Chlorophyceae</taxon>
        <taxon>CS clade</taxon>
        <taxon>Chlamydomonadales</taxon>
        <taxon>Chlamydomonadaceae</taxon>
        <taxon>Polytomella</taxon>
    </lineage>
</organism>
<evidence type="ECO:0000256" key="6">
    <source>
        <dbReference type="ARBA" id="ARBA00023242"/>
    </source>
</evidence>
<evidence type="ECO:0000256" key="3">
    <source>
        <dbReference type="ARBA" id="ARBA00016672"/>
    </source>
</evidence>
<dbReference type="GO" id="GO:0005666">
    <property type="term" value="C:RNA polymerase III complex"/>
    <property type="evidence" value="ECO:0007669"/>
    <property type="project" value="InterPro"/>
</dbReference>
<dbReference type="AlphaFoldDB" id="A0A7S0UP89"/>
<dbReference type="InterPro" id="IPR038846">
    <property type="entry name" value="RPC9"/>
</dbReference>
<dbReference type="GO" id="GO:0006384">
    <property type="term" value="P:transcription initiation at RNA polymerase III promoter"/>
    <property type="evidence" value="ECO:0007669"/>
    <property type="project" value="InterPro"/>
</dbReference>
<accession>A0A7S0UP89</accession>
<dbReference type="InterPro" id="IPR005574">
    <property type="entry name" value="Rpb4/RPC9"/>
</dbReference>
<evidence type="ECO:0000256" key="2">
    <source>
        <dbReference type="ARBA" id="ARBA00006898"/>
    </source>
</evidence>
<evidence type="ECO:0000256" key="1">
    <source>
        <dbReference type="ARBA" id="ARBA00004123"/>
    </source>
</evidence>